<sequence>MRSQSLITLIWLTPLLAALLLWKPESHPFMDALSAYGDTLIWPQSPLHASSDKLQFPVETVDRQSLLAEYQRMGPQFVWHDWVYQADDSQGSPHQFRRLHPAFPTDDDNPAHRLSWQRFYGAQEWGEWAQPWWLNQAIRPPMNQAFSHTPICREHRCLIELRLGGHRADTWFRELQQQLPVSITATMDAGNEHRLLTLSHH</sequence>
<organism evidence="1 2">
    <name type="scientific">Ferrimonas sediminum</name>
    <dbReference type="NCBI Taxonomy" id="718193"/>
    <lineage>
        <taxon>Bacteria</taxon>
        <taxon>Pseudomonadati</taxon>
        <taxon>Pseudomonadota</taxon>
        <taxon>Gammaproteobacteria</taxon>
        <taxon>Alteromonadales</taxon>
        <taxon>Ferrimonadaceae</taxon>
        <taxon>Ferrimonas</taxon>
    </lineage>
</organism>
<accession>A0A1G8KMQ1</accession>
<dbReference type="RefSeq" id="WP_090361182.1">
    <property type="nucleotide sequence ID" value="NZ_FNEM01000001.1"/>
</dbReference>
<evidence type="ECO:0000313" key="2">
    <source>
        <dbReference type="Proteomes" id="UP000199527"/>
    </source>
</evidence>
<gene>
    <name evidence="1" type="ORF">SAMN04488540_101426</name>
</gene>
<proteinExistence type="predicted"/>
<evidence type="ECO:0000313" key="1">
    <source>
        <dbReference type="EMBL" id="SDI44672.1"/>
    </source>
</evidence>
<keyword evidence="2" id="KW-1185">Reference proteome</keyword>
<name>A0A1G8KMQ1_9GAMM</name>
<protein>
    <submittedName>
        <fullName evidence="1">Uncharacterized protein</fullName>
    </submittedName>
</protein>
<dbReference type="Proteomes" id="UP000199527">
    <property type="component" value="Unassembled WGS sequence"/>
</dbReference>
<dbReference type="AlphaFoldDB" id="A0A1G8KMQ1"/>
<dbReference type="OrthoDB" id="9830171at2"/>
<reference evidence="2" key="1">
    <citation type="submission" date="2016-10" db="EMBL/GenBank/DDBJ databases">
        <authorList>
            <person name="Varghese N."/>
            <person name="Submissions S."/>
        </authorList>
    </citation>
    <scope>NUCLEOTIDE SEQUENCE [LARGE SCALE GENOMIC DNA]</scope>
    <source>
        <strain evidence="2">DSM 23317</strain>
    </source>
</reference>
<dbReference type="EMBL" id="FNEM01000001">
    <property type="protein sequence ID" value="SDI44672.1"/>
    <property type="molecule type" value="Genomic_DNA"/>
</dbReference>